<dbReference type="Proteomes" id="UP000185911">
    <property type="component" value="Unassembled WGS sequence"/>
</dbReference>
<keyword evidence="6" id="KW-1278">Translocase</keyword>
<keyword evidence="4 6" id="KW-0288">FMN</keyword>
<dbReference type="PANTHER" id="PTHR36118">
    <property type="entry name" value="ION-TRANSLOCATING OXIDOREDUCTASE COMPLEX SUBUNIT G"/>
    <property type="match status" value="1"/>
</dbReference>
<gene>
    <name evidence="6 9" type="primary">rnfG</name>
    <name evidence="9" type="ORF">BLL52_1610</name>
</gene>
<dbReference type="GO" id="GO:0010181">
    <property type="term" value="F:FMN binding"/>
    <property type="evidence" value="ECO:0007669"/>
    <property type="project" value="InterPro"/>
</dbReference>
<dbReference type="InterPro" id="IPR007329">
    <property type="entry name" value="FMN-bd"/>
</dbReference>
<evidence type="ECO:0000313" key="10">
    <source>
        <dbReference type="Proteomes" id="UP000185911"/>
    </source>
</evidence>
<protein>
    <recommendedName>
        <fullName evidence="6">Ion-translocating oxidoreductase complex subunit G</fullName>
        <ecNumber evidence="6">7.-.-.-</ecNumber>
    </recommendedName>
    <alternativeName>
        <fullName evidence="6">Rnf electron transport complex subunit G</fullName>
    </alternativeName>
</protein>
<evidence type="ECO:0000256" key="7">
    <source>
        <dbReference type="SAM" id="Phobius"/>
    </source>
</evidence>
<keyword evidence="2 6" id="KW-0597">Phosphoprotein</keyword>
<keyword evidence="6" id="KW-0997">Cell inner membrane</keyword>
<evidence type="ECO:0000313" key="9">
    <source>
        <dbReference type="EMBL" id="OLP06864.1"/>
    </source>
</evidence>
<feature type="modified residue" description="FMN phosphoryl threonine" evidence="6">
    <location>
        <position position="193"/>
    </location>
</feature>
<evidence type="ECO:0000256" key="5">
    <source>
        <dbReference type="ARBA" id="ARBA00022982"/>
    </source>
</evidence>
<comment type="subunit">
    <text evidence="6">The complex is composed of six subunits: RnfA, RnfB, RnfC, RnfD, RnfE and RnfG.</text>
</comment>
<accession>A0A1Q8YFP1</accession>
<dbReference type="PIRSF" id="PIRSF006091">
    <property type="entry name" value="E_trnsport_RnfG"/>
    <property type="match status" value="1"/>
</dbReference>
<dbReference type="NCBIfam" id="TIGR01947">
    <property type="entry name" value="rnfG"/>
    <property type="match status" value="1"/>
</dbReference>
<dbReference type="InterPro" id="IPR010209">
    <property type="entry name" value="Ion_transpt_RnfG/RsxG"/>
</dbReference>
<keyword evidence="6 7" id="KW-0812">Transmembrane</keyword>
<reference evidence="9 10" key="1">
    <citation type="submission" date="2017-01" db="EMBL/GenBank/DDBJ databases">
        <title>Genome sequence of Rhodoferax antarcticus ANT.BR, a psychrophilic purple nonsulfur bacterium from an Antarctic microbial mat.</title>
        <authorList>
            <person name="Baker J."/>
            <person name="Riester C."/>
            <person name="Skinner B."/>
            <person name="Newell A."/>
            <person name="Swingley W."/>
            <person name="Madigan M."/>
            <person name="Jung D."/>
            <person name="Asao M."/>
            <person name="Chen M."/>
            <person name="Loughlin P."/>
            <person name="Pan H."/>
            <person name="Lin S."/>
            <person name="Li N."/>
            <person name="Shaw J."/>
            <person name="Prado M."/>
            <person name="Sherman C."/>
            <person name="Li X."/>
            <person name="Tang J."/>
            <person name="Blankenship R."/>
            <person name="Zhao T."/>
            <person name="Touchman J."/>
            <person name="Sattley M."/>
        </authorList>
    </citation>
    <scope>NUCLEOTIDE SEQUENCE [LARGE SCALE GENOMIC DNA]</scope>
    <source>
        <strain evidence="9 10">ANT.BR</strain>
    </source>
</reference>
<keyword evidence="6 7" id="KW-0472">Membrane</keyword>
<dbReference type="AlphaFoldDB" id="A0A1Q8YFP1"/>
<dbReference type="EC" id="7.-.-.-" evidence="6"/>
<evidence type="ECO:0000256" key="4">
    <source>
        <dbReference type="ARBA" id="ARBA00022643"/>
    </source>
</evidence>
<evidence type="ECO:0000256" key="1">
    <source>
        <dbReference type="ARBA" id="ARBA00022448"/>
    </source>
</evidence>
<feature type="domain" description="FMN-binding" evidence="8">
    <location>
        <begin position="118"/>
        <end position="210"/>
    </location>
</feature>
<keyword evidence="1 6" id="KW-0813">Transport</keyword>
<name>A0A1Q8YFP1_9BURK</name>
<dbReference type="EMBL" id="MSYM01000011">
    <property type="protein sequence ID" value="OLP06864.1"/>
    <property type="molecule type" value="Genomic_DNA"/>
</dbReference>
<dbReference type="PANTHER" id="PTHR36118:SF1">
    <property type="entry name" value="ION-TRANSLOCATING OXIDOREDUCTASE COMPLEX SUBUNIT G"/>
    <property type="match status" value="1"/>
</dbReference>
<dbReference type="HAMAP" id="MF_00479">
    <property type="entry name" value="RsxG_RnfG"/>
    <property type="match status" value="1"/>
</dbReference>
<comment type="subcellular location">
    <subcellularLocation>
        <location evidence="6">Cell inner membrane</location>
        <topology evidence="6">Single-pass membrane protein</topology>
    </subcellularLocation>
</comment>
<dbReference type="GO" id="GO:0022900">
    <property type="term" value="P:electron transport chain"/>
    <property type="evidence" value="ECO:0007669"/>
    <property type="project" value="UniProtKB-UniRule"/>
</dbReference>
<keyword evidence="3 6" id="KW-0285">Flavoprotein</keyword>
<evidence type="ECO:0000256" key="6">
    <source>
        <dbReference type="HAMAP-Rule" id="MF_00479"/>
    </source>
</evidence>
<keyword evidence="6 7" id="KW-1133">Transmembrane helix</keyword>
<evidence type="ECO:0000256" key="2">
    <source>
        <dbReference type="ARBA" id="ARBA00022553"/>
    </source>
</evidence>
<proteinExistence type="inferred from homology"/>
<dbReference type="Pfam" id="PF04205">
    <property type="entry name" value="FMN_bind"/>
    <property type="match status" value="1"/>
</dbReference>
<comment type="function">
    <text evidence="6">Part of a membrane-bound complex that couples electron transfer with translocation of ions across the membrane.</text>
</comment>
<comment type="cofactor">
    <cofactor evidence="6">
        <name>FMN</name>
        <dbReference type="ChEBI" id="CHEBI:58210"/>
    </cofactor>
</comment>
<keyword evidence="10" id="KW-1185">Reference proteome</keyword>
<evidence type="ECO:0000256" key="3">
    <source>
        <dbReference type="ARBA" id="ARBA00022630"/>
    </source>
</evidence>
<dbReference type="RefSeq" id="WP_083633838.1">
    <property type="nucleotide sequence ID" value="NZ_MSYM01000011.1"/>
</dbReference>
<dbReference type="GO" id="GO:0009055">
    <property type="term" value="F:electron transfer activity"/>
    <property type="evidence" value="ECO:0007669"/>
    <property type="project" value="InterPro"/>
</dbReference>
<dbReference type="GO" id="GO:0005886">
    <property type="term" value="C:plasma membrane"/>
    <property type="evidence" value="ECO:0007669"/>
    <property type="project" value="UniProtKB-SubCell"/>
</dbReference>
<evidence type="ECO:0000259" key="8">
    <source>
        <dbReference type="SMART" id="SM00900"/>
    </source>
</evidence>
<keyword evidence="5 6" id="KW-0249">Electron transport</keyword>
<dbReference type="SMART" id="SM00900">
    <property type="entry name" value="FMN_bind"/>
    <property type="match status" value="1"/>
</dbReference>
<sequence>MNATDQVKAPSGTLPTTARLSKLLTLIGGKHALVLGGFSLSATLLLATAFGLTKEPIEKRASEDLRRSLEQVLPASMYDNNPAADAVRLPLDGAPLLVYRARKTGRVTGVAFETHGRGYGGEIRLLLGIDGNGKLLGVRVLQHTETPGLGDKIEVSRSDWITRFTGLSLGNPPQAQWAVRKDGGQFDQFAGATITPRAVVNSIRDGLRLFAAQRKTMLEEVSP</sequence>
<feature type="transmembrane region" description="Helical" evidence="7">
    <location>
        <begin position="32"/>
        <end position="52"/>
    </location>
</feature>
<dbReference type="NCBIfam" id="NF002519">
    <property type="entry name" value="PRK01908.1"/>
    <property type="match status" value="1"/>
</dbReference>
<keyword evidence="6" id="KW-1003">Cell membrane</keyword>
<comment type="caution">
    <text evidence="9">The sequence shown here is derived from an EMBL/GenBank/DDBJ whole genome shotgun (WGS) entry which is preliminary data.</text>
</comment>
<organism evidence="9 10">
    <name type="scientific">Rhodoferax antarcticus ANT.BR</name>
    <dbReference type="NCBI Taxonomy" id="1111071"/>
    <lineage>
        <taxon>Bacteria</taxon>
        <taxon>Pseudomonadati</taxon>
        <taxon>Pseudomonadota</taxon>
        <taxon>Betaproteobacteria</taxon>
        <taxon>Burkholderiales</taxon>
        <taxon>Comamonadaceae</taxon>
        <taxon>Rhodoferax</taxon>
    </lineage>
</organism>
<comment type="similarity">
    <text evidence="6">Belongs to the RnfG family.</text>
</comment>
<dbReference type="STRING" id="81479.RA876_02530"/>